<organism evidence="1">
    <name type="scientific">uncultured Pleomorphomonas sp</name>
    <dbReference type="NCBI Taxonomy" id="442121"/>
    <lineage>
        <taxon>Bacteria</taxon>
        <taxon>Pseudomonadati</taxon>
        <taxon>Pseudomonadota</taxon>
        <taxon>Alphaproteobacteria</taxon>
        <taxon>Hyphomicrobiales</taxon>
        <taxon>Pleomorphomonadaceae</taxon>
        <taxon>Pleomorphomonas</taxon>
        <taxon>environmental samples</taxon>
    </lineage>
</organism>
<sequence length="87" mass="10101">MISPHVWSRINKKWIGLSGRKDAAVRDTPDPRGLFIWSYGNIAGAETTIQRAKDWVEALAEHEDIPPVDRWIDPSRYLRETYGNRPR</sequence>
<gene>
    <name evidence="1" type="ORF">KL86PLE_90707</name>
</gene>
<name>A0A212LQR2_9HYPH</name>
<dbReference type="RefSeq" id="WP_288198818.1">
    <property type="nucleotide sequence ID" value="NZ_LT608334.1"/>
</dbReference>
<protein>
    <submittedName>
        <fullName evidence="1">Uncharacterized protein</fullName>
    </submittedName>
</protein>
<evidence type="ECO:0000313" key="1">
    <source>
        <dbReference type="EMBL" id="SCM79918.1"/>
    </source>
</evidence>
<accession>A0A212LQR2</accession>
<reference evidence="1" key="1">
    <citation type="submission" date="2016-08" db="EMBL/GenBank/DDBJ databases">
        <authorList>
            <person name="Seilhamer J.J."/>
        </authorList>
    </citation>
    <scope>NUCLEOTIDE SEQUENCE</scope>
    <source>
        <strain evidence="1">86</strain>
    </source>
</reference>
<dbReference type="AlphaFoldDB" id="A0A212LQR2"/>
<proteinExistence type="predicted"/>
<dbReference type="EMBL" id="FMJD01000013">
    <property type="protein sequence ID" value="SCM79918.1"/>
    <property type="molecule type" value="Genomic_DNA"/>
</dbReference>